<sequence length="118" mass="12959">MRTQPPQNSSDLAPLVSFFDSDDIFIKSIRYESPAGVEGGWLIAPNALGTVTIAFEGFEGIANLELTLTEVKSLAFDFAYEVDFHASHDAFLREYTVTLNGLGHGIRCKGLSYSVQPR</sequence>
<evidence type="ECO:0000313" key="1">
    <source>
        <dbReference type="EMBL" id="QDA61923.1"/>
    </source>
</evidence>
<dbReference type="AlphaFoldDB" id="A0A5B8A5I4"/>
<accession>A0A5B8A5I4</accession>
<dbReference type="Proteomes" id="UP000305398">
    <property type="component" value="Chromosome"/>
</dbReference>
<protein>
    <submittedName>
        <fullName evidence="1">Uncharacterized protein</fullName>
    </submittedName>
</protein>
<dbReference type="EMBL" id="CP040896">
    <property type="protein sequence ID" value="QDA61923.1"/>
    <property type="molecule type" value="Genomic_DNA"/>
</dbReference>
<dbReference type="OrthoDB" id="885354at2"/>
<evidence type="ECO:0000313" key="2">
    <source>
        <dbReference type="Proteomes" id="UP000305398"/>
    </source>
</evidence>
<keyword evidence="2" id="KW-1185">Reference proteome</keyword>
<dbReference type="KEGG" id="hyj:FHG12_18275"/>
<name>A0A5B8A5I4_9BACT</name>
<proteinExistence type="predicted"/>
<reference evidence="1 2" key="1">
    <citation type="submission" date="2019-06" db="EMBL/GenBank/DDBJ databases">
        <authorList>
            <person name="Srinivasan S."/>
        </authorList>
    </citation>
    <scope>NUCLEOTIDE SEQUENCE [LARGE SCALE GENOMIC DNA]</scope>
    <source>
        <strain evidence="1 2">17J68-5</strain>
    </source>
</reference>
<gene>
    <name evidence="1" type="ORF">FHG12_18275</name>
</gene>
<organism evidence="1 2">
    <name type="scientific">Hymenobacter jejuensis</name>
    <dbReference type="NCBI Taxonomy" id="2502781"/>
    <lineage>
        <taxon>Bacteria</taxon>
        <taxon>Pseudomonadati</taxon>
        <taxon>Bacteroidota</taxon>
        <taxon>Cytophagia</taxon>
        <taxon>Cytophagales</taxon>
        <taxon>Hymenobacteraceae</taxon>
        <taxon>Hymenobacter</taxon>
    </lineage>
</organism>
<dbReference type="RefSeq" id="WP_139517128.1">
    <property type="nucleotide sequence ID" value="NZ_CP040896.1"/>
</dbReference>